<accession>A0ACB7P800</accession>
<keyword evidence="2" id="KW-1185">Reference proteome</keyword>
<comment type="caution">
    <text evidence="1">The sequence shown here is derived from an EMBL/GenBank/DDBJ whole genome shotgun (WGS) entry which is preliminary data.</text>
</comment>
<dbReference type="Proteomes" id="UP000724584">
    <property type="component" value="Unassembled WGS sequence"/>
</dbReference>
<proteinExistence type="predicted"/>
<gene>
    <name evidence="1" type="ORF">F5144DRAFT_223523</name>
</gene>
<sequence length="128" mass="13667">MGEVLRVVACLFPTISSAVASASTRTLRACLSFYLEPVHIGFSQFEERGSPRPTITTQQRLPCNPTAEDVGGRRPSGRGVSDPIGPDDVDDGLHGPARGPFRKAATAPSAPNHPQHPSAQVLLRLIMK</sequence>
<protein>
    <submittedName>
        <fullName evidence="1">Uncharacterized protein</fullName>
    </submittedName>
</protein>
<organism evidence="1 2">
    <name type="scientific">Chaetomium tenue</name>
    <dbReference type="NCBI Taxonomy" id="1854479"/>
    <lineage>
        <taxon>Eukaryota</taxon>
        <taxon>Fungi</taxon>
        <taxon>Dikarya</taxon>
        <taxon>Ascomycota</taxon>
        <taxon>Pezizomycotina</taxon>
        <taxon>Sordariomycetes</taxon>
        <taxon>Sordariomycetidae</taxon>
        <taxon>Sordariales</taxon>
        <taxon>Chaetomiaceae</taxon>
        <taxon>Chaetomium</taxon>
    </lineage>
</organism>
<evidence type="ECO:0000313" key="1">
    <source>
        <dbReference type="EMBL" id="KAH6631560.1"/>
    </source>
</evidence>
<reference evidence="1 2" key="1">
    <citation type="journal article" date="2021" name="Nat. Commun.">
        <title>Genetic determinants of endophytism in the Arabidopsis root mycobiome.</title>
        <authorList>
            <person name="Mesny F."/>
            <person name="Miyauchi S."/>
            <person name="Thiergart T."/>
            <person name="Pickel B."/>
            <person name="Atanasova L."/>
            <person name="Karlsson M."/>
            <person name="Huettel B."/>
            <person name="Barry K.W."/>
            <person name="Haridas S."/>
            <person name="Chen C."/>
            <person name="Bauer D."/>
            <person name="Andreopoulos W."/>
            <person name="Pangilinan J."/>
            <person name="LaButti K."/>
            <person name="Riley R."/>
            <person name="Lipzen A."/>
            <person name="Clum A."/>
            <person name="Drula E."/>
            <person name="Henrissat B."/>
            <person name="Kohler A."/>
            <person name="Grigoriev I.V."/>
            <person name="Martin F.M."/>
            <person name="Hacquard S."/>
        </authorList>
    </citation>
    <scope>NUCLEOTIDE SEQUENCE [LARGE SCALE GENOMIC DNA]</scope>
    <source>
        <strain evidence="1 2">MPI-SDFR-AT-0079</strain>
    </source>
</reference>
<evidence type="ECO:0000313" key="2">
    <source>
        <dbReference type="Proteomes" id="UP000724584"/>
    </source>
</evidence>
<dbReference type="EMBL" id="JAGIZQ010000004">
    <property type="protein sequence ID" value="KAH6631560.1"/>
    <property type="molecule type" value="Genomic_DNA"/>
</dbReference>
<name>A0ACB7P800_9PEZI</name>